<dbReference type="Gene3D" id="3.80.10.10">
    <property type="entry name" value="Ribonuclease Inhibitor"/>
    <property type="match status" value="1"/>
</dbReference>
<evidence type="ECO:0000313" key="5">
    <source>
        <dbReference type="Proteomes" id="UP000281549"/>
    </source>
</evidence>
<dbReference type="InterPro" id="IPR055414">
    <property type="entry name" value="LRR_R13L4/SHOC2-like"/>
</dbReference>
<keyword evidence="1" id="KW-0433">Leucine-rich repeat</keyword>
<feature type="domain" description="Disease resistance R13L4/SHOC-2-like LRR" evidence="3">
    <location>
        <begin position="168"/>
        <end position="291"/>
    </location>
</feature>
<evidence type="ECO:0000256" key="2">
    <source>
        <dbReference type="ARBA" id="ARBA00022737"/>
    </source>
</evidence>
<dbReference type="PANTHER" id="PTHR48051:SF1">
    <property type="entry name" value="RAS SUPPRESSOR PROTEIN 1"/>
    <property type="match status" value="1"/>
</dbReference>
<name>A0A4P9YFL0_ROZAC</name>
<dbReference type="InterPro" id="IPR003591">
    <property type="entry name" value="Leu-rich_rpt_typical-subtyp"/>
</dbReference>
<dbReference type="SMART" id="SM00369">
    <property type="entry name" value="LRR_TYP"/>
    <property type="match status" value="7"/>
</dbReference>
<dbReference type="Pfam" id="PF23598">
    <property type="entry name" value="LRR_14"/>
    <property type="match status" value="1"/>
</dbReference>
<proteinExistence type="predicted"/>
<dbReference type="GO" id="GO:0005737">
    <property type="term" value="C:cytoplasm"/>
    <property type="evidence" value="ECO:0007669"/>
    <property type="project" value="TreeGrafter"/>
</dbReference>
<keyword evidence="2" id="KW-0677">Repeat</keyword>
<gene>
    <name evidence="4" type="ORF">ROZALSC1DRAFT_30226</name>
</gene>
<evidence type="ECO:0000259" key="3">
    <source>
        <dbReference type="Pfam" id="PF23598"/>
    </source>
</evidence>
<accession>A0A4P9YFL0</accession>
<dbReference type="InterPro" id="IPR001611">
    <property type="entry name" value="Leu-rich_rpt"/>
</dbReference>
<sequence length="478" mass="54214">MGNIQSALGDEELNGLNHAYSSQYEARVISDFTDDSMDPIHRATRPLRSKKAVKTFEPVSVDIANMGITEFPQSLLEVKREIHWLDVSSNRLTELPEIQGGLLKLKRLGCGSNRITILPSSIGLLKDLTWFDITHNPLSEVPDSFGDLESLTSLGISDCLLRDFPLCITRLNSLYKLGLFGNQIRVIPKEIKNLKLLTKLDLSENQIEEIPREIGHCTNLQWLNLSRNRLKSLPVEISNLCKVEELGLSNNMLQVLPDLSKLTSLKILPVFDNELEVLDSWIKSMIGLEKIDVSSNSLCILPEETFLLPKLMYLNIRNNKIKEIKVPESWNLNSFSSVKSSLRHFYCSENLIEHIDYGLLQLPISDWQIQGNPLKLKGENFNSLHNSLAKLAASSVAKTLEPRGVQELLGSMDLNYLSKMHFKELRVCHICCKCFVHKPMKIILKIKVDQRSIPIPFSRIACSQKCKNRAIVKRTSFK</sequence>
<dbReference type="PANTHER" id="PTHR48051">
    <property type="match status" value="1"/>
</dbReference>
<dbReference type="InterPro" id="IPR050216">
    <property type="entry name" value="LRR_domain-containing"/>
</dbReference>
<protein>
    <submittedName>
        <fullName evidence="4">L domain-like protein</fullName>
    </submittedName>
</protein>
<dbReference type="EMBL" id="ML005585">
    <property type="protein sequence ID" value="RKP18025.1"/>
    <property type="molecule type" value="Genomic_DNA"/>
</dbReference>
<evidence type="ECO:0000313" key="4">
    <source>
        <dbReference type="EMBL" id="RKP18025.1"/>
    </source>
</evidence>
<dbReference type="SMART" id="SM00364">
    <property type="entry name" value="LRR_BAC"/>
    <property type="match status" value="8"/>
</dbReference>
<dbReference type="Proteomes" id="UP000281549">
    <property type="component" value="Unassembled WGS sequence"/>
</dbReference>
<evidence type="ECO:0000256" key="1">
    <source>
        <dbReference type="ARBA" id="ARBA00022614"/>
    </source>
</evidence>
<reference evidence="5" key="1">
    <citation type="journal article" date="2018" name="Nat. Microbiol.">
        <title>Leveraging single-cell genomics to expand the fungal tree of life.</title>
        <authorList>
            <person name="Ahrendt S.R."/>
            <person name="Quandt C.A."/>
            <person name="Ciobanu D."/>
            <person name="Clum A."/>
            <person name="Salamov A."/>
            <person name="Andreopoulos B."/>
            <person name="Cheng J.F."/>
            <person name="Woyke T."/>
            <person name="Pelin A."/>
            <person name="Henrissat B."/>
            <person name="Reynolds N.K."/>
            <person name="Benny G.L."/>
            <person name="Smith M.E."/>
            <person name="James T.Y."/>
            <person name="Grigoriev I.V."/>
        </authorList>
    </citation>
    <scope>NUCLEOTIDE SEQUENCE [LARGE SCALE GENOMIC DNA]</scope>
    <source>
        <strain evidence="5">CSF55</strain>
    </source>
</reference>
<dbReference type="InterPro" id="IPR032675">
    <property type="entry name" value="LRR_dom_sf"/>
</dbReference>
<organism evidence="4 5">
    <name type="scientific">Rozella allomycis (strain CSF55)</name>
    <dbReference type="NCBI Taxonomy" id="988480"/>
    <lineage>
        <taxon>Eukaryota</taxon>
        <taxon>Fungi</taxon>
        <taxon>Fungi incertae sedis</taxon>
        <taxon>Cryptomycota</taxon>
        <taxon>Cryptomycota incertae sedis</taxon>
        <taxon>Rozella</taxon>
    </lineage>
</organism>
<dbReference type="SUPFAM" id="SSF52058">
    <property type="entry name" value="L domain-like"/>
    <property type="match status" value="1"/>
</dbReference>
<dbReference type="PROSITE" id="PS51450">
    <property type="entry name" value="LRR"/>
    <property type="match status" value="4"/>
</dbReference>
<dbReference type="AlphaFoldDB" id="A0A4P9YFL0"/>